<reference evidence="1" key="1">
    <citation type="journal article" date="2022" name="ISME J.">
        <title>Identification of active gaseous-alkane degraders at natural gas seeps.</title>
        <authorList>
            <person name="Farhan Ul Haque M."/>
            <person name="Hernandez M."/>
            <person name="Crombie A.T."/>
            <person name="Murrell J.C."/>
        </authorList>
    </citation>
    <scope>NUCLEOTIDE SEQUENCE</scope>
    <source>
        <strain evidence="1">PC2</strain>
    </source>
</reference>
<name>A0ABS9Z6Z4_9HYPH</name>
<accession>A0ABS9Z6Z4</accession>
<dbReference type="RefSeq" id="WP_243067344.1">
    <property type="nucleotide sequence ID" value="NZ_JAIVFK010000038.1"/>
</dbReference>
<dbReference type="Pfam" id="PF20099">
    <property type="entry name" value="DUF6489"/>
    <property type="match status" value="1"/>
</dbReference>
<proteinExistence type="predicted"/>
<keyword evidence="2" id="KW-1185">Reference proteome</keyword>
<protein>
    <submittedName>
        <fullName evidence="1">DUF6489 family protein</fullName>
    </submittedName>
</protein>
<dbReference type="InterPro" id="IPR045502">
    <property type="entry name" value="DUF6489"/>
</dbReference>
<evidence type="ECO:0000313" key="1">
    <source>
        <dbReference type="EMBL" id="MCI4683388.1"/>
    </source>
</evidence>
<sequence length="74" mass="8663">MKITVDIDCTPAEARAFMGLPDFEPMQKRAMEELEKRMMDAVDRYSPEALLKMWLQPATLDTGWFQDILRQGRK</sequence>
<dbReference type="Proteomes" id="UP001139104">
    <property type="component" value="Unassembled WGS sequence"/>
</dbReference>
<gene>
    <name evidence="1" type="ORF">K2U94_11520</name>
</gene>
<comment type="caution">
    <text evidence="1">The sequence shown here is derived from an EMBL/GenBank/DDBJ whole genome shotgun (WGS) entry which is preliminary data.</text>
</comment>
<evidence type="ECO:0000313" key="2">
    <source>
        <dbReference type="Proteomes" id="UP001139104"/>
    </source>
</evidence>
<organism evidence="1 2">
    <name type="scientific">Candidatus Rhodoblastus alkanivorans</name>
    <dbReference type="NCBI Taxonomy" id="2954117"/>
    <lineage>
        <taxon>Bacteria</taxon>
        <taxon>Pseudomonadati</taxon>
        <taxon>Pseudomonadota</taxon>
        <taxon>Alphaproteobacteria</taxon>
        <taxon>Hyphomicrobiales</taxon>
        <taxon>Rhodoblastaceae</taxon>
        <taxon>Rhodoblastus</taxon>
    </lineage>
</organism>
<dbReference type="EMBL" id="JAIVFP010000001">
    <property type="protein sequence ID" value="MCI4683388.1"/>
    <property type="molecule type" value="Genomic_DNA"/>
</dbReference>